<evidence type="ECO:0000256" key="1">
    <source>
        <dbReference type="SAM" id="Coils"/>
    </source>
</evidence>
<dbReference type="InterPro" id="IPR010982">
    <property type="entry name" value="Lambda_DNA-bd_dom_sf"/>
</dbReference>
<dbReference type="Gene3D" id="1.10.260.40">
    <property type="entry name" value="lambda repressor-like DNA-binding domains"/>
    <property type="match status" value="1"/>
</dbReference>
<dbReference type="CDD" id="cd00093">
    <property type="entry name" value="HTH_XRE"/>
    <property type="match status" value="1"/>
</dbReference>
<comment type="caution">
    <text evidence="3">The sequence shown here is derived from an EMBL/GenBank/DDBJ whole genome shotgun (WGS) entry which is preliminary data.</text>
</comment>
<organism evidence="3 4">
    <name type="scientific">Dawidia soli</name>
    <dbReference type="NCBI Taxonomy" id="2782352"/>
    <lineage>
        <taxon>Bacteria</taxon>
        <taxon>Pseudomonadati</taxon>
        <taxon>Bacteroidota</taxon>
        <taxon>Cytophagia</taxon>
        <taxon>Cytophagales</taxon>
        <taxon>Chryseotaleaceae</taxon>
        <taxon>Dawidia</taxon>
    </lineage>
</organism>
<evidence type="ECO:0000313" key="4">
    <source>
        <dbReference type="Proteomes" id="UP001319180"/>
    </source>
</evidence>
<accession>A0AAP2D8S1</accession>
<dbReference type="Pfam" id="PF01381">
    <property type="entry name" value="HTH_3"/>
    <property type="match status" value="1"/>
</dbReference>
<feature type="coiled-coil region" evidence="1">
    <location>
        <begin position="110"/>
        <end position="140"/>
    </location>
</feature>
<keyword evidence="1" id="KW-0175">Coiled coil</keyword>
<dbReference type="AlphaFoldDB" id="A0AAP2D8S1"/>
<sequence>MSESIETSNKAKAHHGHNVKRFRQMLGLKQEAFGEKLGDDWTIRRVSYLENQETIEPELIDAVAKALGIPSEVLLNFDEEKAVYNIQHNHDNAVSHAHGAVYYTPTFNPLDKYDQLVEKMEKLYDALLQSEREKNALLERLLAEKSK</sequence>
<keyword evidence="4" id="KW-1185">Reference proteome</keyword>
<dbReference type="RefSeq" id="WP_254089428.1">
    <property type="nucleotide sequence ID" value="NZ_JAHESC010000006.1"/>
</dbReference>
<reference evidence="3 4" key="1">
    <citation type="submission" date="2021-05" db="EMBL/GenBank/DDBJ databases">
        <title>A Polyphasic approach of four new species of the genus Ohtaekwangia: Ohtaekwangia histidinii sp. nov., Ohtaekwangia cretensis sp. nov., Ohtaekwangia indiensis sp. nov., Ohtaekwangia reichenbachii sp. nov. from diverse environment.</title>
        <authorList>
            <person name="Octaviana S."/>
        </authorList>
    </citation>
    <scope>NUCLEOTIDE SEQUENCE [LARGE SCALE GENOMIC DNA]</scope>
    <source>
        <strain evidence="3 4">PWU37</strain>
    </source>
</reference>
<dbReference type="PROSITE" id="PS50943">
    <property type="entry name" value="HTH_CROC1"/>
    <property type="match status" value="1"/>
</dbReference>
<dbReference type="EMBL" id="JAHESC010000006">
    <property type="protein sequence ID" value="MBT1686190.1"/>
    <property type="molecule type" value="Genomic_DNA"/>
</dbReference>
<dbReference type="SMART" id="SM00530">
    <property type="entry name" value="HTH_XRE"/>
    <property type="match status" value="1"/>
</dbReference>
<dbReference type="InterPro" id="IPR001387">
    <property type="entry name" value="Cro/C1-type_HTH"/>
</dbReference>
<evidence type="ECO:0000313" key="3">
    <source>
        <dbReference type="EMBL" id="MBT1686190.1"/>
    </source>
</evidence>
<protein>
    <submittedName>
        <fullName evidence="3">Helix-turn-helix domain-containing protein</fullName>
    </submittedName>
</protein>
<evidence type="ECO:0000259" key="2">
    <source>
        <dbReference type="PROSITE" id="PS50943"/>
    </source>
</evidence>
<gene>
    <name evidence="3" type="ORF">KK078_06455</name>
</gene>
<proteinExistence type="predicted"/>
<dbReference type="SUPFAM" id="SSF47413">
    <property type="entry name" value="lambda repressor-like DNA-binding domains"/>
    <property type="match status" value="1"/>
</dbReference>
<dbReference type="GO" id="GO:0003677">
    <property type="term" value="F:DNA binding"/>
    <property type="evidence" value="ECO:0007669"/>
    <property type="project" value="InterPro"/>
</dbReference>
<name>A0AAP2D8S1_9BACT</name>
<dbReference type="Proteomes" id="UP001319180">
    <property type="component" value="Unassembled WGS sequence"/>
</dbReference>
<feature type="domain" description="HTH cro/C1-type" evidence="2">
    <location>
        <begin position="19"/>
        <end position="74"/>
    </location>
</feature>